<comment type="caution">
    <text evidence="9">The sequence shown here is derived from an EMBL/GenBank/DDBJ whole genome shotgun (WGS) entry which is preliminary data.</text>
</comment>
<evidence type="ECO:0000256" key="1">
    <source>
        <dbReference type="ARBA" id="ARBA00004926"/>
    </source>
</evidence>
<keyword evidence="7" id="KW-0963">Cytoplasm</keyword>
<dbReference type="NCBIfam" id="NF001211">
    <property type="entry name" value="PRK00179.1"/>
    <property type="match status" value="1"/>
</dbReference>
<dbReference type="PRINTS" id="PR00662">
    <property type="entry name" value="G6PISOMERASE"/>
</dbReference>
<dbReference type="PROSITE" id="PS00174">
    <property type="entry name" value="P_GLUCOSE_ISOMERASE_2"/>
    <property type="match status" value="1"/>
</dbReference>
<dbReference type="InParanoid" id="A0A6N7EXH3"/>
<dbReference type="PROSITE" id="PS51463">
    <property type="entry name" value="P_GLUCOSE_ISOMERASE_3"/>
    <property type="match status" value="1"/>
</dbReference>
<dbReference type="EMBL" id="WHNW01000009">
    <property type="protein sequence ID" value="MPV86643.1"/>
    <property type="molecule type" value="Genomic_DNA"/>
</dbReference>
<gene>
    <name evidence="7" type="primary">pgi</name>
    <name evidence="9" type="ORF">GCU85_07885</name>
</gene>
<comment type="subcellular location">
    <subcellularLocation>
        <location evidence="7">Cytoplasm</location>
    </subcellularLocation>
</comment>
<name>A0A6N7EXH3_9GAMM</name>
<dbReference type="AlphaFoldDB" id="A0A6N7EXH3"/>
<dbReference type="InterPro" id="IPR035482">
    <property type="entry name" value="SIS_PGI_2"/>
</dbReference>
<organism evidence="9 10">
    <name type="scientific">Ostreibacterium oceani</name>
    <dbReference type="NCBI Taxonomy" id="2654998"/>
    <lineage>
        <taxon>Bacteria</taxon>
        <taxon>Pseudomonadati</taxon>
        <taxon>Pseudomonadota</taxon>
        <taxon>Gammaproteobacteria</taxon>
        <taxon>Cardiobacteriales</taxon>
        <taxon>Ostreibacteriaceae</taxon>
        <taxon>Ostreibacterium</taxon>
    </lineage>
</organism>
<dbReference type="GO" id="GO:0097367">
    <property type="term" value="F:carbohydrate derivative binding"/>
    <property type="evidence" value="ECO:0007669"/>
    <property type="project" value="InterPro"/>
</dbReference>
<dbReference type="InterPro" id="IPR035476">
    <property type="entry name" value="SIS_PGI_1"/>
</dbReference>
<dbReference type="Pfam" id="PF00342">
    <property type="entry name" value="PGI"/>
    <property type="match status" value="1"/>
</dbReference>
<sequence>MDKIITQQLTDIANTFRERHLCALFEADPSRGRRYYVETANLWLNYSRNHLDDSAIEHLLMLANKSALDEKRQALFSGETLNQSETRAAKHTLLRAPLKPHDADSVEIHQVLKQMASFVADIQSNQIIADTVITDVVCIGIGGSELGTRIVHQALSASMRPRVQLHFLANIDGTAAKSVMRRVTKESTLFLITSKTFTTIETLQNFATLKAWFTQDFTEQAFMKRCYAITANPDAAIDLKFENKQIFKFWDWVGGRFSLWSAVGLPIAIAYGMETFSELLAGANQMDGHFLHTPFHENLPVMLALIHIWYGNFLGYPTRAVIPYAQKLEKFPAYLQQLEMESLGKSIDIEGQRLQYPTSPIIWGSAGSNGQHAFFQLLHQGSQIVPVDFIAALEPEHEFVDHHNALLANCLAQSQTLMTGGAIDKKEHGHFNGNRPSNFILMQKLTPFCLGQLLALYEHKVFTQSVIWNINAFDQWGVELGKRIASDILAHQTPNRPMTFADIQATFSHPHCADGKNTPDCDDSA</sequence>
<dbReference type="UniPathway" id="UPA00138"/>
<evidence type="ECO:0000256" key="3">
    <source>
        <dbReference type="ARBA" id="ARBA00022432"/>
    </source>
</evidence>
<accession>A0A6N7EXH3</accession>
<dbReference type="GO" id="GO:0006094">
    <property type="term" value="P:gluconeogenesis"/>
    <property type="evidence" value="ECO:0007669"/>
    <property type="project" value="UniProtKB-UniRule"/>
</dbReference>
<keyword evidence="5 7" id="KW-0413">Isomerase</keyword>
<evidence type="ECO:0000256" key="5">
    <source>
        <dbReference type="ARBA" id="ARBA00023235"/>
    </source>
</evidence>
<dbReference type="InterPro" id="IPR018189">
    <property type="entry name" value="Phosphoglucose_isomerase_CS"/>
</dbReference>
<evidence type="ECO:0000256" key="8">
    <source>
        <dbReference type="RuleBase" id="RU000612"/>
    </source>
</evidence>
<dbReference type="CDD" id="cd05015">
    <property type="entry name" value="SIS_PGI_1"/>
    <property type="match status" value="1"/>
</dbReference>
<comment type="pathway">
    <text evidence="1 7 8">Carbohydrate degradation; glycolysis; D-glyceraldehyde 3-phosphate and glycerone phosphate from D-glucose: step 2/4.</text>
</comment>
<dbReference type="CDD" id="cd05016">
    <property type="entry name" value="SIS_PGI_2"/>
    <property type="match status" value="1"/>
</dbReference>
<dbReference type="GO" id="GO:0048029">
    <property type="term" value="F:monosaccharide binding"/>
    <property type="evidence" value="ECO:0007669"/>
    <property type="project" value="TreeGrafter"/>
</dbReference>
<evidence type="ECO:0000256" key="6">
    <source>
        <dbReference type="ARBA" id="ARBA00029321"/>
    </source>
</evidence>
<keyword evidence="4 7" id="KW-0324">Glycolysis</keyword>
<dbReference type="GO" id="GO:0006096">
    <property type="term" value="P:glycolytic process"/>
    <property type="evidence" value="ECO:0007669"/>
    <property type="project" value="UniProtKB-UniRule"/>
</dbReference>
<dbReference type="HAMAP" id="MF_00473">
    <property type="entry name" value="G6P_isomerase"/>
    <property type="match status" value="1"/>
</dbReference>
<dbReference type="InterPro" id="IPR023096">
    <property type="entry name" value="G6P_Isomerase_C"/>
</dbReference>
<dbReference type="GO" id="GO:0051156">
    <property type="term" value="P:glucose 6-phosphate metabolic process"/>
    <property type="evidence" value="ECO:0007669"/>
    <property type="project" value="TreeGrafter"/>
</dbReference>
<feature type="active site" evidence="7">
    <location>
        <position position="482"/>
    </location>
</feature>
<evidence type="ECO:0000313" key="10">
    <source>
        <dbReference type="Proteomes" id="UP000471298"/>
    </source>
</evidence>
<dbReference type="UniPathway" id="UPA00109">
    <property type="reaction ID" value="UER00181"/>
</dbReference>
<comment type="catalytic activity">
    <reaction evidence="6 7 8">
        <text>alpha-D-glucose 6-phosphate = beta-D-fructose 6-phosphate</text>
        <dbReference type="Rhea" id="RHEA:11816"/>
        <dbReference type="ChEBI" id="CHEBI:57634"/>
        <dbReference type="ChEBI" id="CHEBI:58225"/>
        <dbReference type="EC" id="5.3.1.9"/>
    </reaction>
</comment>
<proteinExistence type="inferred from homology"/>
<keyword evidence="3 7" id="KW-0312">Gluconeogenesis</keyword>
<reference evidence="9 10" key="1">
    <citation type="submission" date="2019-10" db="EMBL/GenBank/DDBJ databases">
        <title>Cardiobacteriales fam. a chemoheterotrophic member of the order Cardiobacteriales, and proposal of Cardiobacteriales fam. nov.</title>
        <authorList>
            <person name="Wang C."/>
        </authorList>
    </citation>
    <scope>NUCLEOTIDE SEQUENCE [LARGE SCALE GENOMIC DNA]</scope>
    <source>
        <strain evidence="9 10">ML27</strain>
    </source>
</reference>
<feature type="active site" evidence="7">
    <location>
        <position position="372"/>
    </location>
</feature>
<evidence type="ECO:0000256" key="2">
    <source>
        <dbReference type="ARBA" id="ARBA00006604"/>
    </source>
</evidence>
<dbReference type="SUPFAM" id="SSF53697">
    <property type="entry name" value="SIS domain"/>
    <property type="match status" value="1"/>
</dbReference>
<dbReference type="Proteomes" id="UP000471298">
    <property type="component" value="Unassembled WGS sequence"/>
</dbReference>
<dbReference type="InterPro" id="IPR046348">
    <property type="entry name" value="SIS_dom_sf"/>
</dbReference>
<evidence type="ECO:0000256" key="4">
    <source>
        <dbReference type="ARBA" id="ARBA00023152"/>
    </source>
</evidence>
<dbReference type="EC" id="5.3.1.9" evidence="7"/>
<protein>
    <recommendedName>
        <fullName evidence="7">Glucose-6-phosphate isomerase</fullName>
        <shortName evidence="7">GPI</shortName>
        <ecNumber evidence="7">5.3.1.9</ecNumber>
    </recommendedName>
    <alternativeName>
        <fullName evidence="7">Phosphoglucose isomerase</fullName>
        <shortName evidence="7">PGI</shortName>
    </alternativeName>
    <alternativeName>
        <fullName evidence="7">Phosphohexose isomerase</fullName>
        <shortName evidence="7">PHI</shortName>
    </alternativeName>
</protein>
<dbReference type="FunCoup" id="A0A6N7EXH3">
    <property type="interactions" value="448"/>
</dbReference>
<dbReference type="Gene3D" id="3.40.50.10490">
    <property type="entry name" value="Glucose-6-phosphate isomerase like protein, domain 1"/>
    <property type="match status" value="2"/>
</dbReference>
<dbReference type="GO" id="GO:0005829">
    <property type="term" value="C:cytosol"/>
    <property type="evidence" value="ECO:0007669"/>
    <property type="project" value="TreeGrafter"/>
</dbReference>
<dbReference type="RefSeq" id="WP_152810637.1">
    <property type="nucleotide sequence ID" value="NZ_WHNW01000009.1"/>
</dbReference>
<dbReference type="InterPro" id="IPR001672">
    <property type="entry name" value="G6P_Isomerase"/>
</dbReference>
<dbReference type="PANTHER" id="PTHR11469">
    <property type="entry name" value="GLUCOSE-6-PHOSPHATE ISOMERASE"/>
    <property type="match status" value="1"/>
</dbReference>
<comment type="pathway">
    <text evidence="7">Carbohydrate biosynthesis; gluconeogenesis.</text>
</comment>
<dbReference type="PROSITE" id="PS00765">
    <property type="entry name" value="P_GLUCOSE_ISOMERASE_1"/>
    <property type="match status" value="1"/>
</dbReference>
<evidence type="ECO:0000313" key="9">
    <source>
        <dbReference type="EMBL" id="MPV86643.1"/>
    </source>
</evidence>
<comment type="similarity">
    <text evidence="2 7 8">Belongs to the GPI family.</text>
</comment>
<feature type="active site" description="Proton donor" evidence="7">
    <location>
        <position position="341"/>
    </location>
</feature>
<dbReference type="PANTHER" id="PTHR11469:SF1">
    <property type="entry name" value="GLUCOSE-6-PHOSPHATE ISOMERASE"/>
    <property type="match status" value="1"/>
</dbReference>
<dbReference type="GO" id="GO:0004347">
    <property type="term" value="F:glucose-6-phosphate isomerase activity"/>
    <property type="evidence" value="ECO:0007669"/>
    <property type="project" value="UniProtKB-UniRule"/>
</dbReference>
<dbReference type="Gene3D" id="1.10.1390.10">
    <property type="match status" value="1"/>
</dbReference>
<keyword evidence="10" id="KW-1185">Reference proteome</keyword>
<comment type="function">
    <text evidence="7">Catalyzes the reversible isomerization of glucose-6-phosphate to fructose-6-phosphate.</text>
</comment>
<evidence type="ECO:0000256" key="7">
    <source>
        <dbReference type="HAMAP-Rule" id="MF_00473"/>
    </source>
</evidence>